<dbReference type="SUPFAM" id="SSF103473">
    <property type="entry name" value="MFS general substrate transporter"/>
    <property type="match status" value="1"/>
</dbReference>
<dbReference type="Proteomes" id="UP001501079">
    <property type="component" value="Unassembled WGS sequence"/>
</dbReference>
<dbReference type="PROSITE" id="PS50850">
    <property type="entry name" value="MFS"/>
    <property type="match status" value="1"/>
</dbReference>
<accession>A0ABP8A716</accession>
<keyword evidence="7 9" id="KW-0472">Membrane</keyword>
<dbReference type="InterPro" id="IPR036259">
    <property type="entry name" value="MFS_trans_sf"/>
</dbReference>
<evidence type="ECO:0000256" key="5">
    <source>
        <dbReference type="ARBA" id="ARBA00022692"/>
    </source>
</evidence>
<evidence type="ECO:0000256" key="9">
    <source>
        <dbReference type="SAM" id="Phobius"/>
    </source>
</evidence>
<keyword evidence="4" id="KW-1003">Cell membrane</keyword>
<protein>
    <recommendedName>
        <fullName evidence="10">Major facilitator superfamily (MFS) profile domain-containing protein</fullName>
    </recommendedName>
</protein>
<feature type="transmembrane region" description="Helical" evidence="9">
    <location>
        <begin position="372"/>
        <end position="394"/>
    </location>
</feature>
<sequence length="470" mass="48908">MTQAARTAASAQVSADSADDEPLPRRGLIFAIVSMGLFMVSVDGTVVATALTSLQRELHAGVQWGAWTITIYSLGQVLVMPLAGRISDMYGRKRVFLAAIVLFTLTSLLCGLAQNIQMLVALRAVQALGGGSIMPAASGIVSDHFGRNRDRALGMFTSIFPIGGVVGPILGGVFVTYWSWRGIFLVNVPIGMALLILGAIFFPAAVGHRGGRLDLVGSATMAATILSAMIGIAVLGDGSAWYSPGVLVPELLAVAFGWLFVRHTRRAPHPFISLHLLIGRGFGVMNVINFLYGAAAIGFGALVPLYAQERFGIPALESGTLLTARAIGMICVAGLAVAALRRTGYRFPMIVGFLLVSAGLVMMFLPPSGTSAYLWLSIAAAVTGLGMGLAVPAANNATLQFAKGQIAGVSGLRGMFRQAGSIIAVSVVTAVIAQSSTPGFSLGVSFLVLAATLIAVIPAVFLVPEHRGAW</sequence>
<dbReference type="Gene3D" id="1.20.1250.20">
    <property type="entry name" value="MFS general substrate transporter like domains"/>
    <property type="match status" value="1"/>
</dbReference>
<feature type="region of interest" description="Disordered" evidence="8">
    <location>
        <begin position="1"/>
        <end position="21"/>
    </location>
</feature>
<dbReference type="InterPro" id="IPR020846">
    <property type="entry name" value="MFS_dom"/>
</dbReference>
<dbReference type="Pfam" id="PF07690">
    <property type="entry name" value="MFS_1"/>
    <property type="match status" value="1"/>
</dbReference>
<evidence type="ECO:0000256" key="8">
    <source>
        <dbReference type="SAM" id="MobiDB-lite"/>
    </source>
</evidence>
<feature type="transmembrane region" description="Helical" evidence="9">
    <location>
        <begin position="213"/>
        <end position="235"/>
    </location>
</feature>
<evidence type="ECO:0000256" key="1">
    <source>
        <dbReference type="ARBA" id="ARBA00004651"/>
    </source>
</evidence>
<evidence type="ECO:0000313" key="11">
    <source>
        <dbReference type="EMBL" id="GAA4179065.1"/>
    </source>
</evidence>
<feature type="transmembrane region" description="Helical" evidence="9">
    <location>
        <begin position="184"/>
        <end position="206"/>
    </location>
</feature>
<dbReference type="InterPro" id="IPR011701">
    <property type="entry name" value="MFS"/>
</dbReference>
<evidence type="ECO:0000256" key="2">
    <source>
        <dbReference type="ARBA" id="ARBA00007520"/>
    </source>
</evidence>
<evidence type="ECO:0000259" key="10">
    <source>
        <dbReference type="PROSITE" id="PS50850"/>
    </source>
</evidence>
<keyword evidence="5 9" id="KW-0812">Transmembrane</keyword>
<feature type="transmembrane region" description="Helical" evidence="9">
    <location>
        <begin position="282"/>
        <end position="307"/>
    </location>
</feature>
<comment type="caution">
    <text evidence="11">The sequence shown here is derived from an EMBL/GenBank/DDBJ whole genome shotgun (WGS) entry which is preliminary data.</text>
</comment>
<gene>
    <name evidence="11" type="ORF">GCM10022287_30750</name>
</gene>
<keyword evidence="3" id="KW-0813">Transport</keyword>
<dbReference type="InterPro" id="IPR005829">
    <property type="entry name" value="Sugar_transporter_CS"/>
</dbReference>
<dbReference type="InterPro" id="IPR001958">
    <property type="entry name" value="Tet-R_TetA/multi-R_MdtG-like"/>
</dbReference>
<feature type="transmembrane region" description="Helical" evidence="9">
    <location>
        <begin position="319"/>
        <end position="340"/>
    </location>
</feature>
<feature type="domain" description="Major facilitator superfamily (MFS) profile" evidence="10">
    <location>
        <begin position="29"/>
        <end position="467"/>
    </location>
</feature>
<dbReference type="PANTHER" id="PTHR42718:SF46">
    <property type="entry name" value="BLR6921 PROTEIN"/>
    <property type="match status" value="1"/>
</dbReference>
<evidence type="ECO:0000256" key="3">
    <source>
        <dbReference type="ARBA" id="ARBA00022448"/>
    </source>
</evidence>
<dbReference type="EMBL" id="BAABBW010000005">
    <property type="protein sequence ID" value="GAA4179065.1"/>
    <property type="molecule type" value="Genomic_DNA"/>
</dbReference>
<evidence type="ECO:0000256" key="4">
    <source>
        <dbReference type="ARBA" id="ARBA00022475"/>
    </source>
</evidence>
<dbReference type="RefSeq" id="WP_344756015.1">
    <property type="nucleotide sequence ID" value="NZ_BAABBW010000005.1"/>
</dbReference>
<evidence type="ECO:0000313" key="12">
    <source>
        <dbReference type="Proteomes" id="UP001501079"/>
    </source>
</evidence>
<feature type="transmembrane region" description="Helical" evidence="9">
    <location>
        <begin position="120"/>
        <end position="141"/>
    </location>
</feature>
<name>A0ABP8A716_9MICO</name>
<feature type="transmembrane region" description="Helical" evidence="9">
    <location>
        <begin position="347"/>
        <end position="366"/>
    </location>
</feature>
<keyword evidence="6 9" id="KW-1133">Transmembrane helix</keyword>
<dbReference type="Gene3D" id="1.20.1720.10">
    <property type="entry name" value="Multidrug resistance protein D"/>
    <property type="match status" value="1"/>
</dbReference>
<feature type="transmembrane region" description="Helical" evidence="9">
    <location>
        <begin position="241"/>
        <end position="261"/>
    </location>
</feature>
<dbReference type="PRINTS" id="PR01035">
    <property type="entry name" value="TCRTETA"/>
</dbReference>
<comment type="subcellular location">
    <subcellularLocation>
        <location evidence="1">Cell membrane</location>
        <topology evidence="1">Multi-pass membrane protein</topology>
    </subcellularLocation>
</comment>
<feature type="transmembrane region" description="Helical" evidence="9">
    <location>
        <begin position="153"/>
        <end position="178"/>
    </location>
</feature>
<keyword evidence="12" id="KW-1185">Reference proteome</keyword>
<comment type="similarity">
    <text evidence="2">Belongs to the major facilitator superfamily. TCR/Tet family.</text>
</comment>
<reference evidence="12" key="1">
    <citation type="journal article" date="2019" name="Int. J. Syst. Evol. Microbiol.">
        <title>The Global Catalogue of Microorganisms (GCM) 10K type strain sequencing project: providing services to taxonomists for standard genome sequencing and annotation.</title>
        <authorList>
            <consortium name="The Broad Institute Genomics Platform"/>
            <consortium name="The Broad Institute Genome Sequencing Center for Infectious Disease"/>
            <person name="Wu L."/>
            <person name="Ma J."/>
        </authorList>
    </citation>
    <scope>NUCLEOTIDE SEQUENCE [LARGE SCALE GENOMIC DNA]</scope>
    <source>
        <strain evidence="12">JCM 17591</strain>
    </source>
</reference>
<feature type="transmembrane region" description="Helical" evidence="9">
    <location>
        <begin position="64"/>
        <end position="83"/>
    </location>
</feature>
<organism evidence="11 12">
    <name type="scientific">Gryllotalpicola koreensis</name>
    <dbReference type="NCBI Taxonomy" id="993086"/>
    <lineage>
        <taxon>Bacteria</taxon>
        <taxon>Bacillati</taxon>
        <taxon>Actinomycetota</taxon>
        <taxon>Actinomycetes</taxon>
        <taxon>Micrococcales</taxon>
        <taxon>Microbacteriaceae</taxon>
        <taxon>Gryllotalpicola</taxon>
    </lineage>
</organism>
<evidence type="ECO:0000256" key="7">
    <source>
        <dbReference type="ARBA" id="ARBA00023136"/>
    </source>
</evidence>
<dbReference type="PROSITE" id="PS00216">
    <property type="entry name" value="SUGAR_TRANSPORT_1"/>
    <property type="match status" value="1"/>
</dbReference>
<feature type="transmembrane region" description="Helical" evidence="9">
    <location>
        <begin position="95"/>
        <end position="114"/>
    </location>
</feature>
<dbReference type="PANTHER" id="PTHR42718">
    <property type="entry name" value="MAJOR FACILITATOR SUPERFAMILY MULTIDRUG TRANSPORTER MFSC"/>
    <property type="match status" value="1"/>
</dbReference>
<proteinExistence type="inferred from homology"/>
<feature type="transmembrane region" description="Helical" evidence="9">
    <location>
        <begin position="28"/>
        <end position="52"/>
    </location>
</feature>
<feature type="compositionally biased region" description="Low complexity" evidence="8">
    <location>
        <begin position="1"/>
        <end position="16"/>
    </location>
</feature>
<feature type="transmembrane region" description="Helical" evidence="9">
    <location>
        <begin position="415"/>
        <end position="433"/>
    </location>
</feature>
<evidence type="ECO:0000256" key="6">
    <source>
        <dbReference type="ARBA" id="ARBA00022989"/>
    </source>
</evidence>
<feature type="transmembrane region" description="Helical" evidence="9">
    <location>
        <begin position="439"/>
        <end position="463"/>
    </location>
</feature>